<sequence>MNNHAIHYIIRFLLGEDISEEIVAAIGYTNNSKHYGRYSIVIIPSGFFTNHIYGTASSLPELPLQEIEGTPLLFGSPLVEQIGDTLVIHADIIASTYFLITRYEEIIQRNVRDEHGRFPGKNSLPYRAGFLHRPIVDEYRILLRKWLRQYGLRIPEIPKEIQHIYLTHDLDSPTLYRTWKGVIRSIRDKRGIIQSIQGKCGPVENDPYYTFPWIFEQNNLLREQTGKNICRAILFVRSGGKCKQDKPHYSLRNTDISQLIQSALSNDITIGLHSSYQAGIVPTLIKKEKTWLEKNVERSIRFNRHHFLASREPEDMTHLEAAGITDDFTMGYADVAGFRLGTSYPVRWINPVTRRLSSILLHPLTIMDCTLEEKKYMGLNYEEALAYSLNLIEQVKNTGGELTLLWHNTSAQENTDSYLRKLYSHLLNELAKK</sequence>
<reference evidence="2 3" key="1">
    <citation type="submission" date="2013-04" db="EMBL/GenBank/DDBJ databases">
        <title>The Genome Sequence of Parabacteroides goldsteinii DSM 19448.</title>
        <authorList>
            <consortium name="The Broad Institute Genomics Platform"/>
            <person name="Earl A."/>
            <person name="Ward D."/>
            <person name="Feldgarden M."/>
            <person name="Gevers D."/>
            <person name="Martens E."/>
            <person name="Sakamoto M."/>
            <person name="Benno Y."/>
            <person name="Song Y."/>
            <person name="Liu C."/>
            <person name="Lee J."/>
            <person name="Bolanos M."/>
            <person name="Vaisanen M.L."/>
            <person name="Finegold S.M."/>
            <person name="Walker B."/>
            <person name="Young S."/>
            <person name="Zeng Q."/>
            <person name="Gargeya S."/>
            <person name="Fitzgerald M."/>
            <person name="Haas B."/>
            <person name="Abouelleil A."/>
            <person name="Allen A.W."/>
            <person name="Alvarado L."/>
            <person name="Arachchi H.M."/>
            <person name="Berlin A.M."/>
            <person name="Chapman S.B."/>
            <person name="Gainer-Dewar J."/>
            <person name="Goldberg J."/>
            <person name="Griggs A."/>
            <person name="Gujja S."/>
            <person name="Hansen M."/>
            <person name="Howarth C."/>
            <person name="Imamovic A."/>
            <person name="Ireland A."/>
            <person name="Larimer J."/>
            <person name="McCowan C."/>
            <person name="Murphy C."/>
            <person name="Pearson M."/>
            <person name="Poon T.W."/>
            <person name="Priest M."/>
            <person name="Roberts A."/>
            <person name="Saif S."/>
            <person name="Shea T."/>
            <person name="Sisk P."/>
            <person name="Sykes S."/>
            <person name="Wortman J."/>
            <person name="Nusbaum C."/>
            <person name="Birren B."/>
        </authorList>
    </citation>
    <scope>NUCLEOTIDE SEQUENCE [LARGE SCALE GENOMIC DNA]</scope>
    <source>
        <strain evidence="2 3">DSM 19448</strain>
    </source>
</reference>
<dbReference type="STRING" id="927665.HMPREF1535_04582"/>
<dbReference type="AlphaFoldDB" id="A0A0F5IQW9"/>
<dbReference type="PATRIC" id="fig|927665.4.peg.4701"/>
<protein>
    <recommendedName>
        <fullName evidence="1">DUF7033 domain-containing protein</fullName>
    </recommendedName>
</protein>
<accession>A0A0F5IQW9</accession>
<comment type="caution">
    <text evidence="2">The sequence shown here is derived from an EMBL/GenBank/DDBJ whole genome shotgun (WGS) entry which is preliminary data.</text>
</comment>
<dbReference type="CDD" id="cd10931">
    <property type="entry name" value="CE4_u7"/>
    <property type="match status" value="1"/>
</dbReference>
<evidence type="ECO:0000259" key="1">
    <source>
        <dbReference type="Pfam" id="PF23019"/>
    </source>
</evidence>
<gene>
    <name evidence="2" type="ORF">HMPREF1535_04582</name>
</gene>
<dbReference type="Proteomes" id="UP000033047">
    <property type="component" value="Unassembled WGS sequence"/>
</dbReference>
<evidence type="ECO:0000313" key="2">
    <source>
        <dbReference type="EMBL" id="KKB47725.1"/>
    </source>
</evidence>
<name>A0A0F5IQW9_9BACT</name>
<organism evidence="2 3">
    <name type="scientific">Parabacteroides goldsteinii DSM 19448 = WAL 12034</name>
    <dbReference type="NCBI Taxonomy" id="927665"/>
    <lineage>
        <taxon>Bacteria</taxon>
        <taxon>Pseudomonadati</taxon>
        <taxon>Bacteroidota</taxon>
        <taxon>Bacteroidia</taxon>
        <taxon>Bacteroidales</taxon>
        <taxon>Tannerellaceae</taxon>
        <taxon>Parabacteroides</taxon>
    </lineage>
</organism>
<dbReference type="HOGENOM" id="CLU_046673_1_0_10"/>
<feature type="domain" description="DUF7033" evidence="1">
    <location>
        <begin position="88"/>
        <end position="177"/>
    </location>
</feature>
<dbReference type="EMBL" id="AQHV01000025">
    <property type="protein sequence ID" value="KKB47725.1"/>
    <property type="molecule type" value="Genomic_DNA"/>
</dbReference>
<dbReference type="Pfam" id="PF23019">
    <property type="entry name" value="DUF7033"/>
    <property type="match status" value="1"/>
</dbReference>
<proteinExistence type="predicted"/>
<dbReference type="RefSeq" id="WP_046147525.1">
    <property type="nucleotide sequence ID" value="NZ_KQ033913.1"/>
</dbReference>
<dbReference type="InterPro" id="IPR054297">
    <property type="entry name" value="DUF7033"/>
</dbReference>
<evidence type="ECO:0000313" key="3">
    <source>
        <dbReference type="Proteomes" id="UP000033047"/>
    </source>
</evidence>